<comment type="caution">
    <text evidence="3">The sequence shown here is derived from an EMBL/GenBank/DDBJ whole genome shotgun (WGS) entry which is preliminary data.</text>
</comment>
<feature type="domain" description="Putative zinc-finger" evidence="2">
    <location>
        <begin position="6"/>
        <end position="40"/>
    </location>
</feature>
<keyword evidence="4" id="KW-1185">Reference proteome</keyword>
<evidence type="ECO:0000256" key="1">
    <source>
        <dbReference type="SAM" id="Phobius"/>
    </source>
</evidence>
<keyword evidence="1" id="KW-1133">Transmembrane helix</keyword>
<dbReference type="RefSeq" id="WP_390407331.1">
    <property type="nucleotide sequence ID" value="NZ_BAABYW010000001.1"/>
</dbReference>
<protein>
    <recommendedName>
        <fullName evidence="2">Putative zinc-finger domain-containing protein</fullName>
    </recommendedName>
</protein>
<dbReference type="EMBL" id="BAABYW010000001">
    <property type="protein sequence ID" value="GAA6409525.1"/>
    <property type="molecule type" value="Genomic_DNA"/>
</dbReference>
<reference evidence="3 4" key="1">
    <citation type="submission" date="2024-04" db="EMBL/GenBank/DDBJ databases">
        <title>Defined microbial consortia suppress multidrug-resistant proinflammatory Enterobacteriaceae via ecological control.</title>
        <authorList>
            <person name="Furuichi M."/>
            <person name="Kawaguchi T."/>
            <person name="Pust M."/>
            <person name="Yasuma K."/>
            <person name="Plichta D."/>
            <person name="Hasegawa N."/>
            <person name="Ohya T."/>
            <person name="Bhattarai S."/>
            <person name="Sasajima S."/>
            <person name="Aoto Y."/>
            <person name="Tuganbaev T."/>
            <person name="Yaginuma M."/>
            <person name="Ueda M."/>
            <person name="Okahashi N."/>
            <person name="Amafuji K."/>
            <person name="Kiridooshi Y."/>
            <person name="Sugita K."/>
            <person name="Strazar M."/>
            <person name="Skelly A."/>
            <person name="Suda W."/>
            <person name="Hattori M."/>
            <person name="Nakamoto N."/>
            <person name="Caballero S."/>
            <person name="Norman J."/>
            <person name="Olle B."/>
            <person name="Tanoue T."/>
            <person name="Arita M."/>
            <person name="Bucci V."/>
            <person name="Atarashi K."/>
            <person name="Xavier R."/>
            <person name="Honda K."/>
        </authorList>
    </citation>
    <scope>NUCLEOTIDE SEQUENCE [LARGE SCALE GENOMIC DNA]</scope>
    <source>
        <strain evidence="4">k04-0078-D8-1</strain>
    </source>
</reference>
<evidence type="ECO:0000313" key="3">
    <source>
        <dbReference type="EMBL" id="GAA6409525.1"/>
    </source>
</evidence>
<evidence type="ECO:0000259" key="2">
    <source>
        <dbReference type="Pfam" id="PF13490"/>
    </source>
</evidence>
<dbReference type="InterPro" id="IPR027383">
    <property type="entry name" value="Znf_put"/>
</dbReference>
<feature type="transmembrane region" description="Helical" evidence="1">
    <location>
        <begin position="78"/>
        <end position="101"/>
    </location>
</feature>
<name>A0ABQ0BDJ6_9FIRM</name>
<evidence type="ECO:0000313" key="4">
    <source>
        <dbReference type="Proteomes" id="UP001600943"/>
    </source>
</evidence>
<keyword evidence="1" id="KW-0472">Membrane</keyword>
<dbReference type="Proteomes" id="UP001600943">
    <property type="component" value="Unassembled WGS sequence"/>
</dbReference>
<dbReference type="Pfam" id="PF13490">
    <property type="entry name" value="zf-HC2"/>
    <property type="match status" value="1"/>
</dbReference>
<organism evidence="3 4">
    <name type="scientific">Blautia hominis</name>
    <dbReference type="NCBI Taxonomy" id="2025493"/>
    <lineage>
        <taxon>Bacteria</taxon>
        <taxon>Bacillati</taxon>
        <taxon>Bacillota</taxon>
        <taxon>Clostridia</taxon>
        <taxon>Lachnospirales</taxon>
        <taxon>Lachnospiraceae</taxon>
        <taxon>Blautia</taxon>
    </lineage>
</organism>
<keyword evidence="1" id="KW-0812">Transmembrane</keyword>
<proteinExistence type="predicted"/>
<gene>
    <name evidence="3" type="ORF">K040078D81_36420</name>
</gene>
<sequence>MKRISCNIIRDVLPLYLEDVVSNDTKEMVEEHLESCVLCRKEVKILKQDIDLPSSQTLQLAQAKALKNLKSWIRKKKIIVSMVSTALAVVIIISLILFLTLSKIYIPYEDSQISITESDGKIYAVYNGNVLDGSVTHHPVSVRINNQEQDAVLFYLYSTPWMKLTYLFNQNEQSDSSMILLGSVDEIDSIYYGKFSLDNSKTDILTFIKQAKLIWGK</sequence>
<accession>A0ABQ0BDJ6</accession>